<sequence length="179" mass="19287">MSTMEMHSTHAGPIPAGPIPSGPMNPPAGQPASVEAWQALVAPGDVFRHPREVLAHPFLSRPEKRAILASWASDACALENAPALRCLPGCRAEPVPVDAVIEALAELDREVPRGPGARPTQRPSPRRRPRTSWTFGWHPRPGRRSDDDDDPPPCPATVMPPPRPRISPDATARAFLVPA</sequence>
<dbReference type="EMBL" id="JTHG01000431">
    <property type="protein sequence ID" value="KMO10933.1"/>
    <property type="molecule type" value="Genomic_DNA"/>
</dbReference>
<dbReference type="Proteomes" id="UP000036471">
    <property type="component" value="Unassembled WGS sequence"/>
</dbReference>
<name>A0ABR5GPN6_9HYPH</name>
<feature type="region of interest" description="Disordered" evidence="1">
    <location>
        <begin position="111"/>
        <end position="179"/>
    </location>
</feature>
<gene>
    <name evidence="2" type="ORF">QR79_30575</name>
</gene>
<feature type="region of interest" description="Disordered" evidence="1">
    <location>
        <begin position="1"/>
        <end position="31"/>
    </location>
</feature>
<proteinExistence type="predicted"/>
<accession>A0ABR5GPN6</accession>
<evidence type="ECO:0000313" key="2">
    <source>
        <dbReference type="EMBL" id="KMO10933.1"/>
    </source>
</evidence>
<reference evidence="2 3" key="1">
    <citation type="submission" date="2014-11" db="EMBL/GenBank/DDBJ databases">
        <title>Comparative genomics of Methylobacterium species.</title>
        <authorList>
            <person name="Chaudhry V."/>
            <person name="Patil P.B."/>
        </authorList>
    </citation>
    <scope>NUCLEOTIDE SEQUENCE [LARGE SCALE GENOMIC DNA]</scope>
    <source>
        <strain evidence="2 3">SE3.6</strain>
    </source>
</reference>
<organism evidence="2 3">
    <name type="scientific">Methylobacterium indicum</name>
    <dbReference type="NCBI Taxonomy" id="1775910"/>
    <lineage>
        <taxon>Bacteria</taxon>
        <taxon>Pseudomonadati</taxon>
        <taxon>Pseudomonadota</taxon>
        <taxon>Alphaproteobacteria</taxon>
        <taxon>Hyphomicrobiales</taxon>
        <taxon>Methylobacteriaceae</taxon>
        <taxon>Methylobacterium</taxon>
    </lineage>
</organism>
<comment type="caution">
    <text evidence="2">The sequence shown here is derived from an EMBL/GenBank/DDBJ whole genome shotgun (WGS) entry which is preliminary data.</text>
</comment>
<evidence type="ECO:0000256" key="1">
    <source>
        <dbReference type="SAM" id="MobiDB-lite"/>
    </source>
</evidence>
<feature type="compositionally biased region" description="Pro residues" evidence="1">
    <location>
        <begin position="15"/>
        <end position="29"/>
    </location>
</feature>
<keyword evidence="3" id="KW-1185">Reference proteome</keyword>
<feature type="compositionally biased region" description="Pro residues" evidence="1">
    <location>
        <begin position="152"/>
        <end position="165"/>
    </location>
</feature>
<protein>
    <submittedName>
        <fullName evidence="2">Uncharacterized protein</fullName>
    </submittedName>
</protein>
<evidence type="ECO:0000313" key="3">
    <source>
        <dbReference type="Proteomes" id="UP000036471"/>
    </source>
</evidence>